<dbReference type="InterPro" id="IPR036909">
    <property type="entry name" value="Cyt_c-like_dom_sf"/>
</dbReference>
<dbReference type="InterPro" id="IPR002323">
    <property type="entry name" value="Cyt_CIE"/>
</dbReference>
<comment type="caution">
    <text evidence="8">The sequence shown here is derived from an EMBL/GenBank/DDBJ whole genome shotgun (WGS) entry which is preliminary data.</text>
</comment>
<keyword evidence="4" id="KW-0249">Electron transport</keyword>
<keyword evidence="3 6" id="KW-0479">Metal-binding</keyword>
<evidence type="ECO:0000259" key="7">
    <source>
        <dbReference type="PROSITE" id="PS51007"/>
    </source>
</evidence>
<evidence type="ECO:0000313" key="9">
    <source>
        <dbReference type="Proteomes" id="UP001596364"/>
    </source>
</evidence>
<dbReference type="PRINTS" id="PR00607">
    <property type="entry name" value="CYTCHROMECIE"/>
</dbReference>
<dbReference type="RefSeq" id="WP_131257637.1">
    <property type="nucleotide sequence ID" value="NZ_JBHSUS010000001.1"/>
</dbReference>
<evidence type="ECO:0000256" key="6">
    <source>
        <dbReference type="PROSITE-ProRule" id="PRU00433"/>
    </source>
</evidence>
<feature type="domain" description="Cytochrome c" evidence="7">
    <location>
        <begin position="38"/>
        <end position="118"/>
    </location>
</feature>
<accession>A0ABW1XNI9</accession>
<dbReference type="PROSITE" id="PS51007">
    <property type="entry name" value="CYTC"/>
    <property type="match status" value="1"/>
</dbReference>
<evidence type="ECO:0000256" key="5">
    <source>
        <dbReference type="ARBA" id="ARBA00023004"/>
    </source>
</evidence>
<reference evidence="9" key="1">
    <citation type="journal article" date="2019" name="Int. J. Syst. Evol. Microbiol.">
        <title>The Global Catalogue of Microorganisms (GCM) 10K type strain sequencing project: providing services to taxonomists for standard genome sequencing and annotation.</title>
        <authorList>
            <consortium name="The Broad Institute Genomics Platform"/>
            <consortium name="The Broad Institute Genome Sequencing Center for Infectious Disease"/>
            <person name="Wu L."/>
            <person name="Ma J."/>
        </authorList>
    </citation>
    <scope>NUCLEOTIDE SEQUENCE [LARGE SCALE GENOMIC DNA]</scope>
    <source>
        <strain evidence="9">CGMCC 1.16031</strain>
    </source>
</reference>
<dbReference type="Proteomes" id="UP001596364">
    <property type="component" value="Unassembled WGS sequence"/>
</dbReference>
<dbReference type="SUPFAM" id="SSF46626">
    <property type="entry name" value="Cytochrome c"/>
    <property type="match status" value="1"/>
</dbReference>
<dbReference type="InterPro" id="IPR009056">
    <property type="entry name" value="Cyt_c-like_dom"/>
</dbReference>
<protein>
    <submittedName>
        <fullName evidence="8">C-type cytochrome</fullName>
    </submittedName>
</protein>
<sequence length="118" mass="12048">MVFAANAQQDMSDAAIKERIKPMAQVTVAGASSAAAASGPRSGEDVYKASCFACHGTGALGAPKPGDAAAWGPRIEQGMDTLLSHALNGFNAMPPRGTCGACSDDEIKAAIEHMIKDI</sequence>
<name>A0ABW1XNI9_9ALTE</name>
<dbReference type="PANTHER" id="PTHR40942">
    <property type="match status" value="1"/>
</dbReference>
<evidence type="ECO:0000256" key="2">
    <source>
        <dbReference type="ARBA" id="ARBA00022617"/>
    </source>
</evidence>
<evidence type="ECO:0000313" key="8">
    <source>
        <dbReference type="EMBL" id="MFC6441609.1"/>
    </source>
</evidence>
<keyword evidence="2 6" id="KW-0349">Heme</keyword>
<evidence type="ECO:0000256" key="1">
    <source>
        <dbReference type="ARBA" id="ARBA00022448"/>
    </source>
</evidence>
<evidence type="ECO:0000256" key="4">
    <source>
        <dbReference type="ARBA" id="ARBA00022982"/>
    </source>
</evidence>
<organism evidence="8 9">
    <name type="scientific">Pseudobowmanella zhangzhouensis</name>
    <dbReference type="NCBI Taxonomy" id="1537679"/>
    <lineage>
        <taxon>Bacteria</taxon>
        <taxon>Pseudomonadati</taxon>
        <taxon>Pseudomonadota</taxon>
        <taxon>Gammaproteobacteria</taxon>
        <taxon>Alteromonadales</taxon>
        <taxon>Alteromonadaceae</taxon>
    </lineage>
</organism>
<proteinExistence type="predicted"/>
<dbReference type="EMBL" id="JBHSUS010000001">
    <property type="protein sequence ID" value="MFC6441609.1"/>
    <property type="molecule type" value="Genomic_DNA"/>
</dbReference>
<dbReference type="Gene3D" id="1.10.760.10">
    <property type="entry name" value="Cytochrome c-like domain"/>
    <property type="match status" value="1"/>
</dbReference>
<dbReference type="PANTHER" id="PTHR40942:SF4">
    <property type="entry name" value="CYTOCHROME C5"/>
    <property type="match status" value="1"/>
</dbReference>
<dbReference type="Pfam" id="PF13442">
    <property type="entry name" value="Cytochrome_CBB3"/>
    <property type="match status" value="1"/>
</dbReference>
<keyword evidence="5 6" id="KW-0408">Iron</keyword>
<keyword evidence="1" id="KW-0813">Transport</keyword>
<gene>
    <name evidence="8" type="ORF">ACFP85_15760</name>
</gene>
<evidence type="ECO:0000256" key="3">
    <source>
        <dbReference type="ARBA" id="ARBA00022723"/>
    </source>
</evidence>
<keyword evidence="9" id="KW-1185">Reference proteome</keyword>